<keyword evidence="5 7" id="KW-1133">Transmembrane helix</keyword>
<feature type="transmembrane region" description="Helical" evidence="7">
    <location>
        <begin position="152"/>
        <end position="176"/>
    </location>
</feature>
<dbReference type="HOGENOM" id="CLU_033541_0_1_9"/>
<keyword evidence="3" id="KW-1003">Cell membrane</keyword>
<dbReference type="Pfam" id="PF03601">
    <property type="entry name" value="Cons_hypoth698"/>
    <property type="match status" value="1"/>
</dbReference>
<feature type="transmembrane region" description="Helical" evidence="7">
    <location>
        <begin position="213"/>
        <end position="235"/>
    </location>
</feature>
<evidence type="ECO:0000256" key="6">
    <source>
        <dbReference type="ARBA" id="ARBA00023136"/>
    </source>
</evidence>
<feature type="transmembrane region" description="Helical" evidence="7">
    <location>
        <begin position="278"/>
        <end position="297"/>
    </location>
</feature>
<dbReference type="GO" id="GO:0005886">
    <property type="term" value="C:plasma membrane"/>
    <property type="evidence" value="ECO:0007669"/>
    <property type="project" value="UniProtKB-SubCell"/>
</dbReference>
<comment type="subcellular location">
    <subcellularLocation>
        <location evidence="1">Cell membrane</location>
        <topology evidence="1">Multi-pass membrane protein</topology>
    </subcellularLocation>
</comment>
<dbReference type="AlphaFoldDB" id="A0A0E1X7P1"/>
<dbReference type="RefSeq" id="WP_000838599.1">
    <property type="nucleotide sequence ID" value="NZ_CM000952.1"/>
</dbReference>
<proteinExistence type="inferred from homology"/>
<evidence type="ECO:0000313" key="8">
    <source>
        <dbReference type="EMBL" id="EFH95424.1"/>
    </source>
</evidence>
<keyword evidence="6 7" id="KW-0472">Membrane</keyword>
<evidence type="ECO:0008006" key="9">
    <source>
        <dbReference type="Google" id="ProtNLM"/>
    </source>
</evidence>
<evidence type="ECO:0000256" key="2">
    <source>
        <dbReference type="ARBA" id="ARBA00007977"/>
    </source>
</evidence>
<feature type="transmembrane region" description="Helical" evidence="7">
    <location>
        <begin position="183"/>
        <end position="201"/>
    </location>
</feature>
<evidence type="ECO:0000256" key="5">
    <source>
        <dbReference type="ARBA" id="ARBA00022989"/>
    </source>
</evidence>
<organism evidence="8">
    <name type="scientific">Staphylococcus aureus subsp. aureus MN8</name>
    <dbReference type="NCBI Taxonomy" id="548470"/>
    <lineage>
        <taxon>Bacteria</taxon>
        <taxon>Bacillati</taxon>
        <taxon>Bacillota</taxon>
        <taxon>Bacilli</taxon>
        <taxon>Bacillales</taxon>
        <taxon>Staphylococcaceae</taxon>
        <taxon>Staphylococcus</taxon>
    </lineage>
</organism>
<protein>
    <recommendedName>
        <fullName evidence="9">Sulfate exporter family transporter</fullName>
    </recommendedName>
</protein>
<dbReference type="InterPro" id="IPR018383">
    <property type="entry name" value="UPF0324_pro"/>
</dbReference>
<dbReference type="PANTHER" id="PTHR30106">
    <property type="entry name" value="INNER MEMBRANE PROTEIN YEIH-RELATED"/>
    <property type="match status" value="1"/>
</dbReference>
<comment type="similarity">
    <text evidence="2">Belongs to the UPF0324 family.</text>
</comment>
<gene>
    <name evidence="8" type="ORF">HMPREF0769_11634</name>
</gene>
<feature type="transmembrane region" description="Helical" evidence="7">
    <location>
        <begin position="69"/>
        <end position="87"/>
    </location>
</feature>
<keyword evidence="4 7" id="KW-0812">Transmembrane</keyword>
<sequence length="331" mass="36218">MKSLKSKAFIYGLLFTFIIAVISLLGSKLPFLDKIGALTIAILIAILYRHFKGYPEAYRSGIAFSSKRLLKLAIILYGLKLNIYDVIGKGSDLVLIDIGVILFSIGLMLLLNKYIKGDKNLILLLGIGTGVCGAAAIAAVSPILKSREKDSAISIGIVALIGTIFSLAYTVIYSIFTISPEVFGVWSGTSLHEIAHVILASDFSGQEALSMGLLGKLGRVFLLIPLSIILILIMRKKSHSENEKKRIDVPYFLLGFVMMALFHTYVSLPHMVMQIIDNITTICLLMAMVALGLNVSFKDLKDRAFKPLIAVIIVSICLSTVTFIVAKYFYS</sequence>
<evidence type="ECO:0000256" key="4">
    <source>
        <dbReference type="ARBA" id="ARBA00022692"/>
    </source>
</evidence>
<name>A0A0E1X7P1_STAAU</name>
<feature type="transmembrane region" description="Helical" evidence="7">
    <location>
        <begin position="309"/>
        <end position="330"/>
    </location>
</feature>
<accession>A0A0E1X7P1</accession>
<evidence type="ECO:0000256" key="3">
    <source>
        <dbReference type="ARBA" id="ARBA00022475"/>
    </source>
</evidence>
<feature type="transmembrane region" description="Helical" evidence="7">
    <location>
        <begin position="121"/>
        <end position="140"/>
    </location>
</feature>
<feature type="transmembrane region" description="Helical" evidence="7">
    <location>
        <begin position="31"/>
        <end position="48"/>
    </location>
</feature>
<comment type="caution">
    <text evidence="8">The sequence shown here is derived from an EMBL/GenBank/DDBJ whole genome shotgun (WGS) entry which is preliminary data.</text>
</comment>
<feature type="transmembrane region" description="Helical" evidence="7">
    <location>
        <begin position="247"/>
        <end position="266"/>
    </location>
</feature>
<evidence type="ECO:0000256" key="1">
    <source>
        <dbReference type="ARBA" id="ARBA00004651"/>
    </source>
</evidence>
<feature type="transmembrane region" description="Helical" evidence="7">
    <location>
        <begin position="93"/>
        <end position="112"/>
    </location>
</feature>
<dbReference type="EMBL" id="ACJA02000003">
    <property type="protein sequence ID" value="EFH95424.1"/>
    <property type="molecule type" value="Genomic_DNA"/>
</dbReference>
<reference evidence="8" key="1">
    <citation type="submission" date="2010-05" db="EMBL/GenBank/DDBJ databases">
        <authorList>
            <person name="Muzny D."/>
            <person name="Qin X."/>
            <person name="Buhay C."/>
            <person name="Dugan-Rocha S."/>
            <person name="Ding Y."/>
            <person name="Chen G."/>
            <person name="Hawes A."/>
            <person name="Holder M."/>
            <person name="Jhangiani S."/>
            <person name="Johnson A."/>
            <person name="Khan Z."/>
            <person name="Li Z."/>
            <person name="Liu W."/>
            <person name="Liu X."/>
            <person name="Perez L."/>
            <person name="Shen H."/>
            <person name="Wang Q."/>
            <person name="Watt J."/>
            <person name="Xi L."/>
            <person name="Xin Y."/>
            <person name="Zhou J."/>
            <person name="Deng J."/>
            <person name="Jiang H."/>
            <person name="Liu Y."/>
            <person name="Qu J."/>
            <person name="Song X.-Z."/>
            <person name="Zhang L."/>
            <person name="Villasana D."/>
            <person name="Johnson A."/>
            <person name="Liu J."/>
            <person name="Liyanage D."/>
            <person name="Lorensuhewa L."/>
            <person name="Robinson T."/>
            <person name="Song A."/>
            <person name="Song B.-B."/>
            <person name="Dinh H."/>
            <person name="Thornton R."/>
            <person name="Coyle M."/>
            <person name="Francisco L."/>
            <person name="Jackson L."/>
            <person name="Javaid M."/>
            <person name="Korchina V."/>
            <person name="Kovar C."/>
            <person name="Mata R."/>
            <person name="Mathew T."/>
            <person name="Ngo R."/>
            <person name="Nguyen L."/>
            <person name="Nguyen N."/>
            <person name="Okwuonu G."/>
            <person name="Ongeri F."/>
            <person name="Pham C."/>
            <person name="Simmons D."/>
            <person name="Wilczek-Boney K."/>
            <person name="Hale W."/>
            <person name="Jakkamsetti A."/>
            <person name="Pham P."/>
            <person name="Ruth R."/>
            <person name="San Lucas F."/>
            <person name="Warren J."/>
            <person name="Zhang J."/>
            <person name="Zhao Z."/>
            <person name="Zhou C."/>
            <person name="Zhu D."/>
            <person name="Lee S."/>
            <person name="Bess C."/>
            <person name="Blankenburg K."/>
            <person name="Forbes L."/>
            <person name="Fu Q."/>
            <person name="Gubbala S."/>
            <person name="Hirani K."/>
            <person name="Jayaseelan J.C."/>
            <person name="Lara F."/>
            <person name="Munidasa M."/>
            <person name="Palculict T."/>
            <person name="Patil S."/>
            <person name="Pu L.-L."/>
            <person name="Saada N."/>
            <person name="Tang L."/>
            <person name="Weissenberger G."/>
            <person name="Zhu Y."/>
            <person name="Hemphill L."/>
            <person name="Shang Y."/>
            <person name="Youmans B."/>
            <person name="Ayvaz T."/>
            <person name="Ross M."/>
            <person name="Santibanez J."/>
            <person name="Aqrawi P."/>
            <person name="Gross S."/>
            <person name="Joshi V."/>
            <person name="Fowler G."/>
            <person name="Nazareth L."/>
            <person name="Reid J."/>
            <person name="Worley K."/>
            <person name="Petrosino J."/>
            <person name="Highlander S."/>
            <person name="Gibbs R."/>
        </authorList>
    </citation>
    <scope>NUCLEOTIDE SEQUENCE [LARGE SCALE GENOMIC DNA]</scope>
    <source>
        <strain evidence="8">MN8</strain>
    </source>
</reference>
<evidence type="ECO:0000256" key="7">
    <source>
        <dbReference type="SAM" id="Phobius"/>
    </source>
</evidence>
<dbReference type="PANTHER" id="PTHR30106:SF2">
    <property type="entry name" value="UPF0324 INNER MEMBRANE PROTEIN YEIH"/>
    <property type="match status" value="1"/>
</dbReference>
<feature type="transmembrane region" description="Helical" evidence="7">
    <location>
        <begin position="9"/>
        <end position="25"/>
    </location>
</feature>
<dbReference type="Proteomes" id="UP000003455">
    <property type="component" value="Chromosome"/>
</dbReference>